<dbReference type="PANTHER" id="PTHR43542">
    <property type="entry name" value="METHYLTRANSFERASE"/>
    <property type="match status" value="1"/>
</dbReference>
<dbReference type="GO" id="GO:0031167">
    <property type="term" value="P:rRNA methylation"/>
    <property type="evidence" value="ECO:0007669"/>
    <property type="project" value="InterPro"/>
</dbReference>
<dbReference type="RefSeq" id="WP_106776798.1">
    <property type="nucleotide sequence ID" value="NZ_JYGE01000004.1"/>
</dbReference>
<dbReference type="SUPFAM" id="SSF53335">
    <property type="entry name" value="S-adenosyl-L-methionine-dependent methyltransferases"/>
    <property type="match status" value="1"/>
</dbReference>
<dbReference type="GO" id="GO:0003676">
    <property type="term" value="F:nucleic acid binding"/>
    <property type="evidence" value="ECO:0007669"/>
    <property type="project" value="InterPro"/>
</dbReference>
<keyword evidence="1 3" id="KW-0489">Methyltransferase</keyword>
<gene>
    <name evidence="3" type="ORF">UF10_05275</name>
</gene>
<dbReference type="GO" id="GO:0008168">
    <property type="term" value="F:methyltransferase activity"/>
    <property type="evidence" value="ECO:0007669"/>
    <property type="project" value="UniProtKB-KW"/>
</dbReference>
<keyword evidence="4" id="KW-1185">Reference proteome</keyword>
<protein>
    <submittedName>
        <fullName evidence="3">RNA methyltransferase</fullName>
    </submittedName>
</protein>
<evidence type="ECO:0000313" key="3">
    <source>
        <dbReference type="EMBL" id="PSJ31339.1"/>
    </source>
</evidence>
<dbReference type="PIRSF" id="PIRSF004553">
    <property type="entry name" value="CHP00095"/>
    <property type="match status" value="1"/>
</dbReference>
<comment type="caution">
    <text evidence="3">The sequence shown here is derived from an EMBL/GenBank/DDBJ whole genome shotgun (WGS) entry which is preliminary data.</text>
</comment>
<proteinExistence type="predicted"/>
<evidence type="ECO:0000313" key="4">
    <source>
        <dbReference type="Proteomes" id="UP000241434"/>
    </source>
</evidence>
<organism evidence="3 4">
    <name type="scientific">Peptostreptococcus russellii</name>
    <dbReference type="NCBI Taxonomy" id="215200"/>
    <lineage>
        <taxon>Bacteria</taxon>
        <taxon>Bacillati</taxon>
        <taxon>Bacillota</taxon>
        <taxon>Clostridia</taxon>
        <taxon>Peptostreptococcales</taxon>
        <taxon>Peptostreptococcaceae</taxon>
        <taxon>Peptostreptococcus</taxon>
    </lineage>
</organism>
<sequence length="186" mass="21064">MRVISGSARGLKLNAPINDDIRPTTDRVKESMFNIISMHVYDSVVLDLFSGSGALGIESLSRGAKEAYFCDKSSESIKVLKSNIDKTKFSDRSFIIKDDYKSAIKKLSSQKKKFDIIFVDPPYYESLFEDVLSMIEEYKLLSEDGIIIVEHDSKIKINNVGNLSNYREKKYGITTLSFYALEGEDE</sequence>
<dbReference type="NCBIfam" id="TIGR00095">
    <property type="entry name" value="16S rRNA (guanine(966)-N(2))-methyltransferase RsmD"/>
    <property type="match status" value="1"/>
</dbReference>
<dbReference type="Pfam" id="PF03602">
    <property type="entry name" value="Cons_hypoth95"/>
    <property type="match status" value="1"/>
</dbReference>
<dbReference type="InterPro" id="IPR029063">
    <property type="entry name" value="SAM-dependent_MTases_sf"/>
</dbReference>
<evidence type="ECO:0000256" key="2">
    <source>
        <dbReference type="ARBA" id="ARBA00022679"/>
    </source>
</evidence>
<dbReference type="PANTHER" id="PTHR43542:SF1">
    <property type="entry name" value="METHYLTRANSFERASE"/>
    <property type="match status" value="1"/>
</dbReference>
<reference evidence="3" key="1">
    <citation type="thesis" date="2015" institute="Rutgers" country="The State University of New Jersey, 14 College Farm Rd., New Brunswick, NJ, USA">
        <title>Ammonia toxicity in bacteria and its implications for treatment of and resource recovery from highly nitrogenous organic wastes.</title>
        <authorList>
            <person name="Luther A.K."/>
        </authorList>
    </citation>
    <scope>NUCLEOTIDE SEQUENCE</scope>
    <source>
        <strain evidence="3">RT-10B</strain>
    </source>
</reference>
<evidence type="ECO:0000256" key="1">
    <source>
        <dbReference type="ARBA" id="ARBA00022603"/>
    </source>
</evidence>
<dbReference type="OrthoDB" id="9803017at2"/>
<dbReference type="PROSITE" id="PS00092">
    <property type="entry name" value="N6_MTASE"/>
    <property type="match status" value="1"/>
</dbReference>
<dbReference type="AlphaFoldDB" id="A0A2P7Q047"/>
<keyword evidence="2 3" id="KW-0808">Transferase</keyword>
<dbReference type="InterPro" id="IPR002052">
    <property type="entry name" value="DNA_methylase_N6_adenine_CS"/>
</dbReference>
<name>A0A2P7Q047_9FIRM</name>
<accession>A0A2P7Q047</accession>
<dbReference type="InterPro" id="IPR004398">
    <property type="entry name" value="RNA_MeTrfase_RsmD"/>
</dbReference>
<dbReference type="CDD" id="cd02440">
    <property type="entry name" value="AdoMet_MTases"/>
    <property type="match status" value="1"/>
</dbReference>
<dbReference type="EMBL" id="JYGE01000004">
    <property type="protein sequence ID" value="PSJ31339.1"/>
    <property type="molecule type" value="Genomic_DNA"/>
</dbReference>
<dbReference type="Proteomes" id="UP000241434">
    <property type="component" value="Unassembled WGS sequence"/>
</dbReference>
<dbReference type="Gene3D" id="3.40.50.150">
    <property type="entry name" value="Vaccinia Virus protein VP39"/>
    <property type="match status" value="1"/>
</dbReference>